<dbReference type="HOGENOM" id="CLU_017436_4_1_11"/>
<feature type="domain" description="Purine catabolism PurC-like" evidence="1">
    <location>
        <begin position="18"/>
        <end position="122"/>
    </location>
</feature>
<proteinExistence type="predicted"/>
<dbReference type="KEGG" id="amq:AMETH_6028"/>
<dbReference type="AlphaFoldDB" id="A0A076N5N0"/>
<evidence type="ECO:0000313" key="4">
    <source>
        <dbReference type="Proteomes" id="UP000062973"/>
    </source>
</evidence>
<gene>
    <name evidence="3" type="ORF">AMETH_6028</name>
</gene>
<evidence type="ECO:0000259" key="1">
    <source>
        <dbReference type="Pfam" id="PF07905"/>
    </source>
</evidence>
<dbReference type="PANTHER" id="PTHR33744">
    <property type="entry name" value="CARBOHYDRATE DIACID REGULATOR"/>
    <property type="match status" value="1"/>
</dbReference>
<keyword evidence="4" id="KW-1185">Reference proteome</keyword>
<dbReference type="InterPro" id="IPR051448">
    <property type="entry name" value="CdaR-like_regulators"/>
</dbReference>
<dbReference type="STRING" id="1068978.AMETH_6028"/>
<dbReference type="EMBL" id="CP009110">
    <property type="protein sequence ID" value="AIJ26120.1"/>
    <property type="molecule type" value="Genomic_DNA"/>
</dbReference>
<dbReference type="eggNOG" id="COG2508">
    <property type="taxonomic scope" value="Bacteria"/>
</dbReference>
<reference evidence="3 4" key="1">
    <citation type="submission" date="2014-07" db="EMBL/GenBank/DDBJ databases">
        <title>Whole Genome Sequence of the Amycolatopsis methanolica 239.</title>
        <authorList>
            <person name="Tang B."/>
        </authorList>
    </citation>
    <scope>NUCLEOTIDE SEQUENCE [LARGE SCALE GENOMIC DNA]</scope>
    <source>
        <strain evidence="3 4">239</strain>
    </source>
</reference>
<sequence>MSNLTVGDLVVMRQLSTTPQAGESGLDRKVVWAHVCELADPWNWVGADELLMTTGICIPASPEEQRRLIRHLSDRGVAGIAIGDDLQAPPLHPEMFAEADELGFPVLTVGHSTPFSAIGRTVAVGAQSDQIARIARLSKLYEAIQSPSRHTTLLDRISRELGIEMHVVDVEMATEVLARRTTLPQSVLNAVTAEVDGRVDRLPTRLRVVVDGTLVATGFPLSTHRKCMLIAEGPGEVDADAFVLLHSQSLVAIEVERHTRERERLDAAEEKLLRQIVDGSMGSDVAQPLLAQIGLADQQWKVVCFGAESLRFVRALVGDRSIPKMTVSVGEEGYLVLPEAAFDSVIEALRPTIDSIGVSAQTSTITRLADCLRQARWALHAARASGSGVAEYSSAAPLFLPRTLSEAHFATRAVLGDLIDYDAENQSSLVETLDTYLSCDRRWSDTAEKLVIHRQTLGYRLKKIEALTGRSTKSSADISTFWSALVAYRISRRV</sequence>
<dbReference type="InterPro" id="IPR025736">
    <property type="entry name" value="PucR_C-HTH_dom"/>
</dbReference>
<dbReference type="PANTHER" id="PTHR33744:SF1">
    <property type="entry name" value="DNA-BINDING TRANSCRIPTIONAL ACTIVATOR ADER"/>
    <property type="match status" value="1"/>
</dbReference>
<name>A0A076N5N0_AMYME</name>
<organism evidence="3 4">
    <name type="scientific">Amycolatopsis methanolica 239</name>
    <dbReference type="NCBI Taxonomy" id="1068978"/>
    <lineage>
        <taxon>Bacteria</taxon>
        <taxon>Bacillati</taxon>
        <taxon>Actinomycetota</taxon>
        <taxon>Actinomycetes</taxon>
        <taxon>Pseudonocardiales</taxon>
        <taxon>Pseudonocardiaceae</taxon>
        <taxon>Amycolatopsis</taxon>
        <taxon>Amycolatopsis methanolica group</taxon>
    </lineage>
</organism>
<dbReference type="Pfam" id="PF07905">
    <property type="entry name" value="PucR"/>
    <property type="match status" value="1"/>
</dbReference>
<dbReference type="PATRIC" id="fig|1068978.7.peg.6474"/>
<dbReference type="InterPro" id="IPR042070">
    <property type="entry name" value="PucR_C-HTH_sf"/>
</dbReference>
<evidence type="ECO:0000259" key="2">
    <source>
        <dbReference type="Pfam" id="PF13556"/>
    </source>
</evidence>
<dbReference type="RefSeq" id="WP_017984956.1">
    <property type="nucleotide sequence ID" value="NZ_AQUL01000001.1"/>
</dbReference>
<protein>
    <submittedName>
        <fullName evidence="3">Helix-turn-helix domain protein</fullName>
    </submittedName>
</protein>
<accession>A0A076N5N0</accession>
<feature type="domain" description="PucR C-terminal helix-turn-helix" evidence="2">
    <location>
        <begin position="429"/>
        <end position="486"/>
    </location>
</feature>
<dbReference type="Pfam" id="PF13556">
    <property type="entry name" value="HTH_30"/>
    <property type="match status" value="1"/>
</dbReference>
<evidence type="ECO:0000313" key="3">
    <source>
        <dbReference type="EMBL" id="AIJ26120.1"/>
    </source>
</evidence>
<dbReference type="Gene3D" id="1.10.10.2840">
    <property type="entry name" value="PucR C-terminal helix-turn-helix domain"/>
    <property type="match status" value="1"/>
</dbReference>
<dbReference type="InterPro" id="IPR012914">
    <property type="entry name" value="PucR_dom"/>
</dbReference>
<dbReference type="Proteomes" id="UP000062973">
    <property type="component" value="Chromosome"/>
</dbReference>
<dbReference type="OrthoDB" id="8450798at2"/>